<dbReference type="SMR" id="A0A445EDY9"/>
<proteinExistence type="predicted"/>
<reference evidence="2 3" key="1">
    <citation type="submission" date="2019-01" db="EMBL/GenBank/DDBJ databases">
        <title>Sequencing of cultivated peanut Arachis hypogaea provides insights into genome evolution and oil improvement.</title>
        <authorList>
            <person name="Chen X."/>
        </authorList>
    </citation>
    <scope>NUCLEOTIDE SEQUENCE [LARGE SCALE GENOMIC DNA]</scope>
    <source>
        <strain evidence="3">cv. Fuhuasheng</strain>
        <tissue evidence="2">Leaves</tissue>
    </source>
</reference>
<dbReference type="AlphaFoldDB" id="A0A445EDY9"/>
<feature type="domain" description="DUF4378" evidence="1">
    <location>
        <begin position="536"/>
        <end position="703"/>
    </location>
</feature>
<dbReference type="Pfam" id="PF14309">
    <property type="entry name" value="DUF4378"/>
    <property type="match status" value="1"/>
</dbReference>
<comment type="caution">
    <text evidence="2">The sequence shown here is derived from an EMBL/GenBank/DDBJ whole genome shotgun (WGS) entry which is preliminary data.</text>
</comment>
<evidence type="ECO:0000313" key="3">
    <source>
        <dbReference type="Proteomes" id="UP000289738"/>
    </source>
</evidence>
<accession>A0A445EDY9</accession>
<dbReference type="STRING" id="3818.A0A445EDY9"/>
<organism evidence="2 3">
    <name type="scientific">Arachis hypogaea</name>
    <name type="common">Peanut</name>
    <dbReference type="NCBI Taxonomy" id="3818"/>
    <lineage>
        <taxon>Eukaryota</taxon>
        <taxon>Viridiplantae</taxon>
        <taxon>Streptophyta</taxon>
        <taxon>Embryophyta</taxon>
        <taxon>Tracheophyta</taxon>
        <taxon>Spermatophyta</taxon>
        <taxon>Magnoliopsida</taxon>
        <taxon>eudicotyledons</taxon>
        <taxon>Gunneridae</taxon>
        <taxon>Pentapetalae</taxon>
        <taxon>rosids</taxon>
        <taxon>fabids</taxon>
        <taxon>Fabales</taxon>
        <taxon>Fabaceae</taxon>
        <taxon>Papilionoideae</taxon>
        <taxon>50 kb inversion clade</taxon>
        <taxon>dalbergioids sensu lato</taxon>
        <taxon>Dalbergieae</taxon>
        <taxon>Pterocarpus clade</taxon>
        <taxon>Arachis</taxon>
    </lineage>
</organism>
<dbReference type="Proteomes" id="UP000289738">
    <property type="component" value="Chromosome A02"/>
</dbReference>
<dbReference type="EMBL" id="SDMP01000002">
    <property type="protein sequence ID" value="RYR73742.1"/>
    <property type="molecule type" value="Genomic_DNA"/>
</dbReference>
<protein>
    <recommendedName>
        <fullName evidence="1">DUF4378 domain-containing protein</fullName>
    </recommendedName>
</protein>
<dbReference type="Gramene" id="arahy.Tifrunner.gnm2.ann2.Ah02g148500.1">
    <property type="protein sequence ID" value="arahy.Tifrunner.gnm2.ann2.Ah02g148500.1-CDS"/>
    <property type="gene ID" value="arahy.Tifrunner.gnm2.ann2.Ah02g148500"/>
</dbReference>
<keyword evidence="3" id="KW-1185">Reference proteome</keyword>
<name>A0A445EDY9_ARAHY</name>
<gene>
    <name evidence="2" type="ORF">Ahy_A02g008232</name>
</gene>
<dbReference type="OrthoDB" id="1932693at2759"/>
<evidence type="ECO:0000259" key="1">
    <source>
        <dbReference type="Pfam" id="PF14309"/>
    </source>
</evidence>
<evidence type="ECO:0000313" key="2">
    <source>
        <dbReference type="EMBL" id="RYR73742.1"/>
    </source>
</evidence>
<dbReference type="PANTHER" id="PTHR46634:SF8">
    <property type="entry name" value="DUF3741 FAMILY PROTEIN"/>
    <property type="match status" value="1"/>
</dbReference>
<sequence>MLKAEENSNHKQPNVVAKLMGLDEALSRGEANLFLERNHEKCYSQHIYGHLRSPLKHWQVEDSVKDKEMVHDVLHSRTEQNAHNQDKMALIHQKFMEAKLMSLKSKKFEDGFKVLSSNNDALIRLLDSQNLYDLRHSASPAETELITLLRPAKTLDNNNRSSRMEKKKKNEGMEKNLGYNVPVQSTRIVVLKPSSGKTNDLKAMYSPKTSLPEDDFFESRKAKRELTCQRGETLFECSSNKSYYNYKDRRSFSDLDATMSQLPRHSWDHSLYSTRSLDRVTCSPESPVCIEAKSRLYERWIMMMTSSKSKFHHQEQIHVKRRSTLGELLSLSQRKKHVTPKVKDIIIEDQEPRKSRNEELMVNSAPKSRRIRLRDEVCDHDAGKGHGSKGMRLSFKGRVSSFLFLRKKKSTKEKSKDKSQCSALYESDSVSNRKQQGIITLEHELFVSKPEISSENQDQPSPSSILEPLFQDDIHHEFYDSMKSGHQGSLVPLKSNLIDKSPPIESVSRTLSWGDTDAHDSSLDSKAEEQEWLLLVEKLLSAAGLDDQLQNDSFDTRWHSLESPLDPSLRGKYVNLNDREHQHLNEAKRRKMRSSQKLVFDCVNAAILELTNGECGPGKHHKCRVHSSGTCSLSMDHIVDQMKELMASGVRCVWGDCGDSNSLVVENVVKKELVGIGWVQLMELEIDILGMEIERDLIQELVENVVVDFTARASINPF</sequence>
<dbReference type="InterPro" id="IPR025486">
    <property type="entry name" value="DUF4378"/>
</dbReference>
<dbReference type="PANTHER" id="PTHR46634">
    <property type="entry name" value="M REDUCTASE II SUBUNIT GAMMA, PUTATIVE (DUF3741)-RELATED"/>
    <property type="match status" value="1"/>
</dbReference>